<dbReference type="EMBL" id="KN819377">
    <property type="protein sequence ID" value="KIJ11562.1"/>
    <property type="molecule type" value="Genomic_DNA"/>
</dbReference>
<accession>A0A0C9TUY3</accession>
<feature type="non-terminal residue" evidence="1">
    <location>
        <position position="1"/>
    </location>
</feature>
<name>A0A0C9TUY3_PAXIN</name>
<organism evidence="1 2">
    <name type="scientific">Paxillus involutus ATCC 200175</name>
    <dbReference type="NCBI Taxonomy" id="664439"/>
    <lineage>
        <taxon>Eukaryota</taxon>
        <taxon>Fungi</taxon>
        <taxon>Dikarya</taxon>
        <taxon>Basidiomycota</taxon>
        <taxon>Agaricomycotina</taxon>
        <taxon>Agaricomycetes</taxon>
        <taxon>Agaricomycetidae</taxon>
        <taxon>Boletales</taxon>
        <taxon>Paxilineae</taxon>
        <taxon>Paxillaceae</taxon>
        <taxon>Paxillus</taxon>
    </lineage>
</organism>
<dbReference type="HOGENOM" id="CLU_161754_0_0_1"/>
<sequence>YWKWCKTNNFKSMLPTDVKARNAATAVANAKQSSLDDHVRVIEPGERVLLYTDKLFREAAIEWLISTNQPIQAVDHPSFKKMIDIASRATNGV</sequence>
<protein>
    <submittedName>
        <fullName evidence="1">Uncharacterized protein</fullName>
    </submittedName>
</protein>
<keyword evidence="2" id="KW-1185">Reference proteome</keyword>
<reference evidence="2" key="2">
    <citation type="submission" date="2015-01" db="EMBL/GenBank/DDBJ databases">
        <title>Evolutionary Origins and Diversification of the Mycorrhizal Mutualists.</title>
        <authorList>
            <consortium name="DOE Joint Genome Institute"/>
            <consortium name="Mycorrhizal Genomics Consortium"/>
            <person name="Kohler A."/>
            <person name="Kuo A."/>
            <person name="Nagy L.G."/>
            <person name="Floudas D."/>
            <person name="Copeland A."/>
            <person name="Barry K.W."/>
            <person name="Cichocki N."/>
            <person name="Veneault-Fourrey C."/>
            <person name="LaButti K."/>
            <person name="Lindquist E.A."/>
            <person name="Lipzen A."/>
            <person name="Lundell T."/>
            <person name="Morin E."/>
            <person name="Murat C."/>
            <person name="Riley R."/>
            <person name="Ohm R."/>
            <person name="Sun H."/>
            <person name="Tunlid A."/>
            <person name="Henrissat B."/>
            <person name="Grigoriev I.V."/>
            <person name="Hibbett D.S."/>
            <person name="Martin F."/>
        </authorList>
    </citation>
    <scope>NUCLEOTIDE SEQUENCE [LARGE SCALE GENOMIC DNA]</scope>
    <source>
        <strain evidence="2">ATCC 200175</strain>
    </source>
</reference>
<feature type="non-terminal residue" evidence="1">
    <location>
        <position position="93"/>
    </location>
</feature>
<dbReference type="AlphaFoldDB" id="A0A0C9TUY3"/>
<dbReference type="OrthoDB" id="3256444at2759"/>
<dbReference type="Proteomes" id="UP000053647">
    <property type="component" value="Unassembled WGS sequence"/>
</dbReference>
<proteinExistence type="predicted"/>
<evidence type="ECO:0000313" key="1">
    <source>
        <dbReference type="EMBL" id="KIJ11562.1"/>
    </source>
</evidence>
<reference evidence="1 2" key="1">
    <citation type="submission" date="2014-06" db="EMBL/GenBank/DDBJ databases">
        <authorList>
            <consortium name="DOE Joint Genome Institute"/>
            <person name="Kuo A."/>
            <person name="Kohler A."/>
            <person name="Nagy L.G."/>
            <person name="Floudas D."/>
            <person name="Copeland A."/>
            <person name="Barry K.W."/>
            <person name="Cichocki N."/>
            <person name="Veneault-Fourrey C."/>
            <person name="LaButti K."/>
            <person name="Lindquist E.A."/>
            <person name="Lipzen A."/>
            <person name="Lundell T."/>
            <person name="Morin E."/>
            <person name="Murat C."/>
            <person name="Sun H."/>
            <person name="Tunlid A."/>
            <person name="Henrissat B."/>
            <person name="Grigoriev I.V."/>
            <person name="Hibbett D.S."/>
            <person name="Martin F."/>
            <person name="Nordberg H.P."/>
            <person name="Cantor M.N."/>
            <person name="Hua S.X."/>
        </authorList>
    </citation>
    <scope>NUCLEOTIDE SEQUENCE [LARGE SCALE GENOMIC DNA]</scope>
    <source>
        <strain evidence="1 2">ATCC 200175</strain>
    </source>
</reference>
<gene>
    <name evidence="1" type="ORF">PAXINDRAFT_54553</name>
</gene>
<evidence type="ECO:0000313" key="2">
    <source>
        <dbReference type="Proteomes" id="UP000053647"/>
    </source>
</evidence>